<dbReference type="CDD" id="cd03886">
    <property type="entry name" value="M20_Acy1"/>
    <property type="match status" value="1"/>
</dbReference>
<dbReference type="KEGG" id="aja:AJAP_22835"/>
<dbReference type="SUPFAM" id="SSF55031">
    <property type="entry name" value="Bacterial exopeptidase dimerisation domain"/>
    <property type="match status" value="1"/>
</dbReference>
<comment type="cofactor">
    <cofactor evidence="2">
        <name>Mn(2+)</name>
        <dbReference type="ChEBI" id="CHEBI:29035"/>
    </cofactor>
    <text evidence="2">The Mn(2+) ion enhances activity.</text>
</comment>
<dbReference type="Pfam" id="PF07687">
    <property type="entry name" value="M20_dimer"/>
    <property type="match status" value="1"/>
</dbReference>
<dbReference type="HOGENOM" id="CLU_023257_0_1_11"/>
<dbReference type="NCBIfam" id="TIGR01891">
    <property type="entry name" value="amidohydrolases"/>
    <property type="match status" value="1"/>
</dbReference>
<reference evidence="4 5" key="1">
    <citation type="journal article" date="2014" name="J. Biotechnol.">
        <title>Complete genome sequence of the actinobacterium Amycolatopsis japonica MG417-CF17(T) (=DSM 44213T) producing (S,S)-N,N'-ethylenediaminedisuccinic acid.</title>
        <authorList>
            <person name="Stegmann E."/>
            <person name="Albersmeier A."/>
            <person name="Spohn M."/>
            <person name="Gert H."/>
            <person name="Weber T."/>
            <person name="Wohlleben W."/>
            <person name="Kalinowski J."/>
            <person name="Ruckert C."/>
        </authorList>
    </citation>
    <scope>NUCLEOTIDE SEQUENCE [LARGE SCALE GENOMIC DNA]</scope>
    <source>
        <strain evidence="5">MG417-CF17 (DSM 44213)</strain>
    </source>
</reference>
<feature type="binding site" evidence="2">
    <location>
        <position position="373"/>
    </location>
    <ligand>
        <name>Mn(2+)</name>
        <dbReference type="ChEBI" id="CHEBI:29035"/>
        <label>2</label>
    </ligand>
</feature>
<dbReference type="eggNOG" id="COG1473">
    <property type="taxonomic scope" value="Bacteria"/>
</dbReference>
<dbReference type="PIRSF" id="PIRSF005962">
    <property type="entry name" value="Pept_M20D_amidohydro"/>
    <property type="match status" value="1"/>
</dbReference>
<accession>A0A075UT99</accession>
<dbReference type="SUPFAM" id="SSF53187">
    <property type="entry name" value="Zn-dependent exopeptidases"/>
    <property type="match status" value="1"/>
</dbReference>
<dbReference type="STRING" id="208439.AJAP_22835"/>
<feature type="binding site" evidence="2">
    <location>
        <position position="142"/>
    </location>
    <ligand>
        <name>Mn(2+)</name>
        <dbReference type="ChEBI" id="CHEBI:29035"/>
        <label>2</label>
    </ligand>
</feature>
<name>A0A075UT99_9PSEU</name>
<protein>
    <recommendedName>
        <fullName evidence="3">Peptidase M20 dimerisation domain-containing protein</fullName>
    </recommendedName>
</protein>
<feature type="domain" description="Peptidase M20 dimerisation" evidence="3">
    <location>
        <begin position="197"/>
        <end position="269"/>
    </location>
</feature>
<keyword evidence="1" id="KW-0378">Hydrolase</keyword>
<dbReference type="Gene3D" id="3.40.630.10">
    <property type="entry name" value="Zn peptidases"/>
    <property type="match status" value="1"/>
</dbReference>
<keyword evidence="5" id="KW-1185">Reference proteome</keyword>
<gene>
    <name evidence="4" type="ORF">AJAP_22835</name>
</gene>
<dbReference type="FunFam" id="3.30.70.360:FF:000001">
    <property type="entry name" value="N-acetyldiaminopimelate deacetylase"/>
    <property type="match status" value="1"/>
</dbReference>
<keyword evidence="2" id="KW-0464">Manganese</keyword>
<evidence type="ECO:0000313" key="4">
    <source>
        <dbReference type="EMBL" id="AIG77422.1"/>
    </source>
</evidence>
<dbReference type="InterPro" id="IPR011650">
    <property type="entry name" value="Peptidase_M20_dimer"/>
</dbReference>
<dbReference type="AlphaFoldDB" id="A0A075UT99"/>
<evidence type="ECO:0000259" key="3">
    <source>
        <dbReference type="Pfam" id="PF07687"/>
    </source>
</evidence>
<evidence type="ECO:0000256" key="2">
    <source>
        <dbReference type="PIRSR" id="PIRSR005962-1"/>
    </source>
</evidence>
<dbReference type="InterPro" id="IPR017439">
    <property type="entry name" value="Amidohydrolase"/>
</dbReference>
<organism evidence="4 5">
    <name type="scientific">Amycolatopsis japonica</name>
    <dbReference type="NCBI Taxonomy" id="208439"/>
    <lineage>
        <taxon>Bacteria</taxon>
        <taxon>Bacillati</taxon>
        <taxon>Actinomycetota</taxon>
        <taxon>Actinomycetes</taxon>
        <taxon>Pseudonocardiales</taxon>
        <taxon>Pseudonocardiaceae</taxon>
        <taxon>Amycolatopsis</taxon>
        <taxon>Amycolatopsis japonica group</taxon>
    </lineage>
</organism>
<keyword evidence="2" id="KW-0479">Metal-binding</keyword>
<dbReference type="PANTHER" id="PTHR11014:SF63">
    <property type="entry name" value="METALLOPEPTIDASE, PUTATIVE (AFU_ORTHOLOGUE AFUA_6G09600)-RELATED"/>
    <property type="match status" value="1"/>
</dbReference>
<feature type="binding site" evidence="2">
    <location>
        <position position="106"/>
    </location>
    <ligand>
        <name>Mn(2+)</name>
        <dbReference type="ChEBI" id="CHEBI:29035"/>
        <label>2</label>
    </ligand>
</feature>
<dbReference type="Gene3D" id="3.30.70.360">
    <property type="match status" value="1"/>
</dbReference>
<sequence length="408" mass="43561">MDLHDDARSLQDELVRLRRDLHREPEIGLDLPRTQERVLRELDGLGLEVSTGTGTTSVTAVLRGEGTARDSARPRTVLLRADMDALPVAEATGLDFAATNGAMHACGHDLHTTSLVGAARLLHTHRDRINGDVVLMFQPGEEGWDGAGVMLLEGVLDAAGRRADAAYGLHVFSSMLPSGQFASRPGTLMSASYRLLVTVHGEGGHGSMPHRAKDPISATAAMITALQTMVTRRLDIFDPAVITVGVIRGGTKRNVIPATAEFEATVRCFSDAAGALLDTAIRETIDGVARAHGVTADVVFESEYPVTVTDVDETAFGAEVVRETIGEQYYTELPNPVAGSEDFSRVLAEVPGTFLGLGALMPGLEPDTAPNNHSPYADFDPSVLSRAATVYAELAVRRLDRFAEGATR</sequence>
<evidence type="ECO:0000313" key="5">
    <source>
        <dbReference type="Proteomes" id="UP000028492"/>
    </source>
</evidence>
<dbReference type="RefSeq" id="WP_038515019.1">
    <property type="nucleotide sequence ID" value="NZ_CP008953.1"/>
</dbReference>
<dbReference type="GO" id="GO:0046872">
    <property type="term" value="F:metal ion binding"/>
    <property type="evidence" value="ECO:0007669"/>
    <property type="project" value="UniProtKB-KW"/>
</dbReference>
<proteinExistence type="predicted"/>
<feature type="binding site" evidence="2">
    <location>
        <position position="170"/>
    </location>
    <ligand>
        <name>Mn(2+)</name>
        <dbReference type="ChEBI" id="CHEBI:29035"/>
        <label>2</label>
    </ligand>
</feature>
<feature type="binding site" evidence="2">
    <location>
        <position position="108"/>
    </location>
    <ligand>
        <name>Mn(2+)</name>
        <dbReference type="ChEBI" id="CHEBI:29035"/>
        <label>2</label>
    </ligand>
</feature>
<dbReference type="GO" id="GO:0019877">
    <property type="term" value="P:diaminopimelate biosynthetic process"/>
    <property type="evidence" value="ECO:0007669"/>
    <property type="project" value="UniProtKB-ARBA"/>
</dbReference>
<dbReference type="InterPro" id="IPR036264">
    <property type="entry name" value="Bact_exopeptidase_dim_dom"/>
</dbReference>
<dbReference type="Proteomes" id="UP000028492">
    <property type="component" value="Chromosome"/>
</dbReference>
<dbReference type="EMBL" id="CP008953">
    <property type="protein sequence ID" value="AIG77422.1"/>
    <property type="molecule type" value="Genomic_DNA"/>
</dbReference>
<evidence type="ECO:0000256" key="1">
    <source>
        <dbReference type="ARBA" id="ARBA00022801"/>
    </source>
</evidence>
<dbReference type="PANTHER" id="PTHR11014">
    <property type="entry name" value="PEPTIDASE M20 FAMILY MEMBER"/>
    <property type="match status" value="1"/>
</dbReference>
<dbReference type="GO" id="GO:0050118">
    <property type="term" value="F:N-acetyldiaminopimelate deacetylase activity"/>
    <property type="evidence" value="ECO:0007669"/>
    <property type="project" value="UniProtKB-ARBA"/>
</dbReference>
<dbReference type="InterPro" id="IPR002933">
    <property type="entry name" value="Peptidase_M20"/>
</dbReference>
<dbReference type="Pfam" id="PF01546">
    <property type="entry name" value="Peptidase_M20"/>
    <property type="match status" value="1"/>
</dbReference>